<name>A0A6A7BFA2_9PLEO</name>
<dbReference type="EMBL" id="MU006296">
    <property type="protein sequence ID" value="KAF2853069.1"/>
    <property type="molecule type" value="Genomic_DNA"/>
</dbReference>
<accession>A0A6A7BFA2</accession>
<feature type="region of interest" description="Disordered" evidence="1">
    <location>
        <begin position="550"/>
        <end position="571"/>
    </location>
</feature>
<sequence>MASPTTPPVAPAISHVTVSFPVAFARTILETDPQTTETIEQAISPDKHQNLNSASDDLSLAPSEETTTSDTPATELLKFYLLLNWYLLLALARHDEKPIIDPASKGRVQLFDAFMSGYINDEGVTQLPPMRDIHGYVQFDADRLRLVPDLIALVEEKNNANFSAEPRNRIVPGTSARPVQDELWKLVITPSTLDVFATIVKKSACKEQLSRGDIDPWKLPGECGQLISFLNNVVKQQYDFKAWQHVMTAKPNFLQEQKLRGPDVIETFEWVSDRPGEIFAVVLAKVPGKTYYFSQSGFIPERNDRKEDLDKNGKPRGYCSPNPEEYRIPNMINLPRTDTAMLWTPIDRKRKFWKRADGRTWTCLLIARRLAFESDRYVQVHVLTLDLIATIDPNNVEWKKKYNKFWRQVVRRYSGVNLVTRDHWTAEEKNVVYEYLNDWCFVKGVDAFRDNCLSAAEKTELTVKVNAVRNCNRQKESIRSFIHNQIKHNKYGISALCDKAAELRERIEREENVEKGERHPINFIALLDTSERWTLFLIEAIVSSTALINKQDPPKRMESPRSHYSKEKRLR</sequence>
<keyword evidence="3" id="KW-1185">Reference proteome</keyword>
<dbReference type="OrthoDB" id="3690633at2759"/>
<gene>
    <name evidence="2" type="ORF">T440DRAFT_515799</name>
</gene>
<protein>
    <submittedName>
        <fullName evidence="2">Uncharacterized protein</fullName>
    </submittedName>
</protein>
<dbReference type="Proteomes" id="UP000799423">
    <property type="component" value="Unassembled WGS sequence"/>
</dbReference>
<reference evidence="2" key="1">
    <citation type="submission" date="2020-01" db="EMBL/GenBank/DDBJ databases">
        <authorList>
            <consortium name="DOE Joint Genome Institute"/>
            <person name="Haridas S."/>
            <person name="Albert R."/>
            <person name="Binder M."/>
            <person name="Bloem J."/>
            <person name="Labutti K."/>
            <person name="Salamov A."/>
            <person name="Andreopoulos B."/>
            <person name="Baker S.E."/>
            <person name="Barry K."/>
            <person name="Bills G."/>
            <person name="Bluhm B.H."/>
            <person name="Cannon C."/>
            <person name="Castanera R."/>
            <person name="Culley D.E."/>
            <person name="Daum C."/>
            <person name="Ezra D."/>
            <person name="Gonzalez J.B."/>
            <person name="Henrissat B."/>
            <person name="Kuo A."/>
            <person name="Liang C."/>
            <person name="Lipzen A."/>
            <person name="Lutzoni F."/>
            <person name="Magnuson J."/>
            <person name="Mondo S."/>
            <person name="Nolan M."/>
            <person name="Ohm R."/>
            <person name="Pangilinan J."/>
            <person name="Park H.-J."/>
            <person name="Ramirez L."/>
            <person name="Alfaro M."/>
            <person name="Sun H."/>
            <person name="Tritt A."/>
            <person name="Yoshinaga Y."/>
            <person name="Zwiers L.-H."/>
            <person name="Turgeon B.G."/>
            <person name="Goodwin S.B."/>
            <person name="Spatafora J.W."/>
            <person name="Crous P.W."/>
            <person name="Grigoriev I.V."/>
        </authorList>
    </citation>
    <scope>NUCLEOTIDE SEQUENCE</scope>
    <source>
        <strain evidence="2">IPT5</strain>
    </source>
</reference>
<feature type="region of interest" description="Disordered" evidence="1">
    <location>
        <begin position="45"/>
        <end position="69"/>
    </location>
</feature>
<feature type="compositionally biased region" description="Basic and acidic residues" evidence="1">
    <location>
        <begin position="552"/>
        <end position="571"/>
    </location>
</feature>
<dbReference type="AlphaFoldDB" id="A0A6A7BFA2"/>
<evidence type="ECO:0000256" key="1">
    <source>
        <dbReference type="SAM" id="MobiDB-lite"/>
    </source>
</evidence>
<evidence type="ECO:0000313" key="3">
    <source>
        <dbReference type="Proteomes" id="UP000799423"/>
    </source>
</evidence>
<organism evidence="2 3">
    <name type="scientific">Plenodomus tracheiphilus IPT5</name>
    <dbReference type="NCBI Taxonomy" id="1408161"/>
    <lineage>
        <taxon>Eukaryota</taxon>
        <taxon>Fungi</taxon>
        <taxon>Dikarya</taxon>
        <taxon>Ascomycota</taxon>
        <taxon>Pezizomycotina</taxon>
        <taxon>Dothideomycetes</taxon>
        <taxon>Pleosporomycetidae</taxon>
        <taxon>Pleosporales</taxon>
        <taxon>Pleosporineae</taxon>
        <taxon>Leptosphaeriaceae</taxon>
        <taxon>Plenodomus</taxon>
    </lineage>
</organism>
<proteinExistence type="predicted"/>
<evidence type="ECO:0000313" key="2">
    <source>
        <dbReference type="EMBL" id="KAF2853069.1"/>
    </source>
</evidence>